<dbReference type="HOGENOM" id="CLU_021786_0_1_11"/>
<sequence length="494" mass="53244">MRTGGAEALAALLGDQTFVLQELALRPRELFTPGDALGASFTAVVGRIHELRSAMDALEARAVVALADSLTLHKQAEARARTAQEADQAPPTAALLREASREAAREVSMVVRKSPAAAAHSLASQRRLVADMPEMLTALATAQVTSTTAHGASRSFAPLSPTQRAAADRHLGHRLPDLDGAGSETWHAATAEAIAAADPYGQERRHRRAMQERHVTVRRAEYGMATISARISALDGARIRKRLSLEAERLRAAGDRRGHQAIQADSLVDTLLGREDGMDPCTLDIGVMITERALIHPGAGDLAQIEGYGPAPAEVLREELRGALGAALTDEADEAMGPDGPALRAELRRLYTHPRTGELVAVESRARAFPAALAKFIRWRDQVCRAPFCNAAIRQSDHIRPVAEGGHTCLRNGQGVCVFCNDKENQLGSVERVGDSATDGHTVEWTSRAGTRRRTRPRAVAPPQPPRRRGAARRRATRRRKPRPPTGPAPENPS</sequence>
<evidence type="ECO:0000256" key="1">
    <source>
        <dbReference type="SAM" id="MobiDB-lite"/>
    </source>
</evidence>
<feature type="compositionally biased region" description="Pro residues" evidence="1">
    <location>
        <begin position="484"/>
        <end position="494"/>
    </location>
</feature>
<protein>
    <recommendedName>
        <fullName evidence="2">HNH nuclease domain-containing protein</fullName>
    </recommendedName>
</protein>
<evidence type="ECO:0000259" key="2">
    <source>
        <dbReference type="SMART" id="SM00507"/>
    </source>
</evidence>
<dbReference type="GO" id="GO:0008270">
    <property type="term" value="F:zinc ion binding"/>
    <property type="evidence" value="ECO:0007669"/>
    <property type="project" value="InterPro"/>
</dbReference>
<dbReference type="OrthoDB" id="5241234at2"/>
<keyword evidence="4" id="KW-1185">Reference proteome</keyword>
<reference evidence="3 4" key="1">
    <citation type="journal article" date="2009" name="Stand. Genomic Sci.">
        <title>Complete genome sequence of Brachybacterium faecium type strain (Schefferle 6-10).</title>
        <authorList>
            <person name="Lapidus A."/>
            <person name="Pukall R."/>
            <person name="Labuttii K."/>
            <person name="Copeland A."/>
            <person name="Del Rio T.G."/>
            <person name="Nolan M."/>
            <person name="Chen F."/>
            <person name="Lucas S."/>
            <person name="Tice H."/>
            <person name="Cheng J.F."/>
            <person name="Bruce D."/>
            <person name="Goodwin L."/>
            <person name="Pitluck S."/>
            <person name="Rohde M."/>
            <person name="Goker M."/>
            <person name="Pati A."/>
            <person name="Ivanova N."/>
            <person name="Mavrommatis K."/>
            <person name="Chen A."/>
            <person name="Palaniappan K."/>
            <person name="D'haeseleer P."/>
            <person name="Chain P."/>
            <person name="Bristow J."/>
            <person name="Eisen J.A."/>
            <person name="Markowitz V."/>
            <person name="Hugenholtz P."/>
            <person name="Kyrpides N.C."/>
            <person name="Klenk H.P."/>
        </authorList>
    </citation>
    <scope>NUCLEOTIDE SEQUENCE [LARGE SCALE GENOMIC DNA]</scope>
    <source>
        <strain evidence="4">ATCC 43885 / DSM 4810 / JCM 11609 / LMG 19847 / NBRC 14762 / NCIMB 9860 / 6-10</strain>
    </source>
</reference>
<gene>
    <name evidence="3" type="ordered locus">Bfae_26830</name>
</gene>
<feature type="compositionally biased region" description="Basic residues" evidence="1">
    <location>
        <begin position="466"/>
        <end position="483"/>
    </location>
</feature>
<feature type="domain" description="HNH nuclease" evidence="2">
    <location>
        <begin position="372"/>
        <end position="422"/>
    </location>
</feature>
<dbReference type="Pfam" id="PF01844">
    <property type="entry name" value="HNH"/>
    <property type="match status" value="1"/>
</dbReference>
<name>C7MH08_BRAFD</name>
<dbReference type="PATRIC" id="fig|446465.5.peg.2649"/>
<dbReference type="EMBL" id="CP001643">
    <property type="protein sequence ID" value="ACU86456.1"/>
    <property type="molecule type" value="Genomic_DNA"/>
</dbReference>
<dbReference type="AlphaFoldDB" id="C7MH08"/>
<dbReference type="Proteomes" id="UP000001919">
    <property type="component" value="Chromosome"/>
</dbReference>
<dbReference type="SMART" id="SM00507">
    <property type="entry name" value="HNHc"/>
    <property type="match status" value="1"/>
</dbReference>
<dbReference type="KEGG" id="bfa:Bfae_26830"/>
<dbReference type="InterPro" id="IPR003615">
    <property type="entry name" value="HNH_nuc"/>
</dbReference>
<proteinExistence type="predicted"/>
<dbReference type="eggNOG" id="COG1403">
    <property type="taxonomic scope" value="Bacteria"/>
</dbReference>
<dbReference type="STRING" id="446465.Bfae_26830"/>
<evidence type="ECO:0000313" key="3">
    <source>
        <dbReference type="EMBL" id="ACU86456.1"/>
    </source>
</evidence>
<evidence type="ECO:0000313" key="4">
    <source>
        <dbReference type="Proteomes" id="UP000001919"/>
    </source>
</evidence>
<accession>C7MH08</accession>
<dbReference type="CDD" id="cd00085">
    <property type="entry name" value="HNHc"/>
    <property type="match status" value="1"/>
</dbReference>
<dbReference type="GO" id="GO:0003676">
    <property type="term" value="F:nucleic acid binding"/>
    <property type="evidence" value="ECO:0007669"/>
    <property type="project" value="InterPro"/>
</dbReference>
<organism evidence="3 4">
    <name type="scientific">Brachybacterium faecium (strain ATCC 43885 / DSM 4810 / JCM 11609 / LMG 19847 / NBRC 14762 / NCIMB 9860 / 6-10)</name>
    <dbReference type="NCBI Taxonomy" id="446465"/>
    <lineage>
        <taxon>Bacteria</taxon>
        <taxon>Bacillati</taxon>
        <taxon>Actinomycetota</taxon>
        <taxon>Actinomycetes</taxon>
        <taxon>Micrococcales</taxon>
        <taxon>Dermabacteraceae</taxon>
        <taxon>Brachybacterium</taxon>
    </lineage>
</organism>
<dbReference type="InterPro" id="IPR002711">
    <property type="entry name" value="HNH"/>
</dbReference>
<feature type="region of interest" description="Disordered" evidence="1">
    <location>
        <begin position="431"/>
        <end position="494"/>
    </location>
</feature>
<dbReference type="GO" id="GO:0004519">
    <property type="term" value="F:endonuclease activity"/>
    <property type="evidence" value="ECO:0007669"/>
    <property type="project" value="InterPro"/>
</dbReference>